<feature type="domain" description="CSD" evidence="15">
    <location>
        <begin position="578"/>
        <end position="641"/>
    </location>
</feature>
<evidence type="ECO:0000256" key="9">
    <source>
        <dbReference type="ARBA" id="ARBA00022990"/>
    </source>
</evidence>
<dbReference type="Proteomes" id="UP000424527">
    <property type="component" value="Unassembled WGS sequence"/>
</dbReference>
<sequence>MGSPWKGFVEFTLPASPPTAFVSADLSSTSPVGLSLSPYGRSMSFDPGMLHNNGHTAYANGTGPGIRETGVVEKLLTSYGFIQCSERQARLFFHCSQYNGNLQELKIGDDVEFEVSSDRRTGKPIAVKLLKIKPEVLPEERISGQVGPDLHAYPFTVLHGYIHPVVSAIPVHLDGKSAPGQVPTGSVCYERNGEVFYLTYTPDDVEGNIHLDTGDKVSFYMETNKHTGAVSARNIQLVKKKQMRCQGVVCATKEAFGFIERADVVKEIFFHYSEFKGDLEALQAGDDVEFTIKDRNGKEVATDVRLLPQGTVIFEDISIEQFEGTVVKVIPKVPTKNQNDPLPGRISARIGFTDKELPFGEKDTKSKVTLLEGDHIQFNISTDRRDKLERATNIDILPDTFNFTKETREMGVIAAIRDGFGFIKCVDRDARMFFHFSEVLEESQLHISDEVEFTVVPDMLSAQRNHAVRIKKLPKGTVSFHTQSEQRFVGVVEKEVATTNKNASPTKSKEKEAEEGVIAYEDCGVKLTVPYHTKDLEGGGHPLVGDKVEFSINEVKRTGQQSAVSIRVLNRNASNAKRLHGFVATLKDNFGFIETANHDQEIFFHYSEMCGDLENLELGDTVEYTLSKGKGNKVSAEKVTKVAAVNGIGEDVGTTVMMGKVIRPLRSVDPSQTEYQGLIEVTEEGGTKGQNYPFGIMGMASKADCLQKGELVKFQVCTVAQTGQKMACNVVPQRRAMVECVKDQFGFITYEVGESKKLFFHVKEVQDGLELQTGDEVEFSVVLNQRTGKCSACNVRRVSEGPKPVVTPRPDRLVNRLKSITLDDASAPRLVIVRQPRGPDNSKGFNVERKTRQPGVID</sequence>
<evidence type="ECO:0000256" key="10">
    <source>
        <dbReference type="ARBA" id="ARBA00044751"/>
    </source>
</evidence>
<dbReference type="PANTHER" id="PTHR12913">
    <property type="entry name" value="UNR PROTEIN N-RAS UPSTREAM GENE PROTEIN"/>
    <property type="match status" value="1"/>
</dbReference>
<dbReference type="CDD" id="cd04458">
    <property type="entry name" value="CSP_CDS"/>
    <property type="match status" value="2"/>
</dbReference>
<name>A0A6G0INR1_LARCR</name>
<dbReference type="InterPro" id="IPR024642">
    <property type="entry name" value="SUZ-C"/>
</dbReference>
<dbReference type="InterPro" id="IPR011129">
    <property type="entry name" value="CSD"/>
</dbReference>
<evidence type="ECO:0000256" key="11">
    <source>
        <dbReference type="ARBA" id="ARBA00057277"/>
    </source>
</evidence>
<dbReference type="InterPro" id="IPR019844">
    <property type="entry name" value="CSD_CS"/>
</dbReference>
<dbReference type="FunFam" id="2.40.50.140:FF:000088">
    <property type="entry name" value="cold shock domain-containing protein E1 isoform X1"/>
    <property type="match status" value="1"/>
</dbReference>
<evidence type="ECO:0000256" key="2">
    <source>
        <dbReference type="ARBA" id="ARBA00004210"/>
    </source>
</evidence>
<dbReference type="GO" id="GO:0010494">
    <property type="term" value="C:cytoplasmic stress granule"/>
    <property type="evidence" value="ECO:0007669"/>
    <property type="project" value="UniProtKB-SubCell"/>
</dbReference>
<keyword evidence="18" id="KW-1185">Reference proteome</keyword>
<feature type="domain" description="CSD" evidence="15">
    <location>
        <begin position="733"/>
        <end position="797"/>
    </location>
</feature>
<evidence type="ECO:0000256" key="12">
    <source>
        <dbReference type="ARBA" id="ARBA00065656"/>
    </source>
</evidence>
<evidence type="ECO:0000313" key="18">
    <source>
        <dbReference type="Proteomes" id="UP000424527"/>
    </source>
</evidence>
<dbReference type="FunFam" id="2.40.50.140:FF:000093">
    <property type="entry name" value="cold shock domain-containing protein E1 isoform X1"/>
    <property type="match status" value="1"/>
</dbReference>
<dbReference type="PROSITE" id="PS51857">
    <property type="entry name" value="CSD_2"/>
    <property type="match status" value="5"/>
</dbReference>
<evidence type="ECO:0000256" key="5">
    <source>
        <dbReference type="ARBA" id="ARBA00022553"/>
    </source>
</evidence>
<keyword evidence="4" id="KW-1017">Isopeptide bond</keyword>
<dbReference type="PROSITE" id="PS51938">
    <property type="entry name" value="SUZ_C"/>
    <property type="match status" value="1"/>
</dbReference>
<comment type="subcellular location">
    <subcellularLocation>
        <location evidence="1">Cytoplasm</location>
        <location evidence="1">P-body</location>
    </subcellularLocation>
    <subcellularLocation>
        <location evidence="2">Cytoplasm</location>
        <location evidence="2">Stress granule</location>
    </subcellularLocation>
</comment>
<dbReference type="PANTHER" id="PTHR12913:SF2">
    <property type="entry name" value="COLD SHOCK DOMAIN-CONTAINING PROTEIN E1 ISOFORM X1"/>
    <property type="match status" value="1"/>
</dbReference>
<dbReference type="InterPro" id="IPR002059">
    <property type="entry name" value="CSP_DNA-bd"/>
</dbReference>
<dbReference type="InterPro" id="IPR012340">
    <property type="entry name" value="NA-bd_OB-fold"/>
</dbReference>
<gene>
    <name evidence="17" type="ORF">D5F01_LYC08252</name>
</gene>
<feature type="region of interest" description="Disordered" evidence="14">
    <location>
        <begin position="835"/>
        <end position="858"/>
    </location>
</feature>
<dbReference type="Pfam" id="PF23456">
    <property type="entry name" value="CSDE1"/>
    <property type="match status" value="4"/>
</dbReference>
<protein>
    <recommendedName>
        <fullName evidence="13">Cold shock domain-containing protein E1</fullName>
    </recommendedName>
</protein>
<evidence type="ECO:0000256" key="14">
    <source>
        <dbReference type="SAM" id="MobiDB-lite"/>
    </source>
</evidence>
<dbReference type="InterPro" id="IPR056400">
    <property type="entry name" value="CSDE1"/>
</dbReference>
<evidence type="ECO:0000256" key="6">
    <source>
        <dbReference type="ARBA" id="ARBA00022737"/>
    </source>
</evidence>
<evidence type="ECO:0000256" key="8">
    <source>
        <dbReference type="ARBA" id="ARBA00022884"/>
    </source>
</evidence>
<keyword evidence="9" id="KW-0007">Acetylation</keyword>
<feature type="domain" description="CSD" evidence="15">
    <location>
        <begin position="408"/>
        <end position="472"/>
    </location>
</feature>
<proteinExistence type="inferred from homology"/>
<dbReference type="GO" id="GO:0000932">
    <property type="term" value="C:P-body"/>
    <property type="evidence" value="ECO:0007669"/>
    <property type="project" value="UniProtKB-SubCell"/>
</dbReference>
<accession>A0A6G0INR1</accession>
<organism evidence="17 18">
    <name type="scientific">Larimichthys crocea</name>
    <name type="common">Large yellow croaker</name>
    <name type="synonym">Pseudosciaena crocea</name>
    <dbReference type="NCBI Taxonomy" id="215358"/>
    <lineage>
        <taxon>Eukaryota</taxon>
        <taxon>Metazoa</taxon>
        <taxon>Chordata</taxon>
        <taxon>Craniata</taxon>
        <taxon>Vertebrata</taxon>
        <taxon>Euteleostomi</taxon>
        <taxon>Actinopterygii</taxon>
        <taxon>Neopterygii</taxon>
        <taxon>Teleostei</taxon>
        <taxon>Neoteleostei</taxon>
        <taxon>Acanthomorphata</taxon>
        <taxon>Eupercaria</taxon>
        <taxon>Sciaenidae</taxon>
        <taxon>Larimichthys</taxon>
    </lineage>
</organism>
<comment type="function">
    <text evidence="11">RNA-binding protein involved in translationally coupled mRNA turnover. Implicated with other RNA-binding proteins in the cytoplasmic deadenylation/translational and decay interplay of the FOS mRNA mediated by the major coding-region determinant of instability (mCRD) domain. Required for efficient formation of stress granules.</text>
</comment>
<keyword evidence="8" id="KW-0694">RNA-binding</keyword>
<keyword evidence="6" id="KW-0677">Repeat</keyword>
<keyword evidence="7" id="KW-0832">Ubl conjugation</keyword>
<keyword evidence="3" id="KW-0963">Cytoplasm</keyword>
<dbReference type="Pfam" id="PF00313">
    <property type="entry name" value="CSD"/>
    <property type="match status" value="5"/>
</dbReference>
<evidence type="ECO:0000259" key="15">
    <source>
        <dbReference type="PROSITE" id="PS51857"/>
    </source>
</evidence>
<dbReference type="SMART" id="SM00357">
    <property type="entry name" value="CSP"/>
    <property type="match status" value="5"/>
</dbReference>
<evidence type="ECO:0000313" key="17">
    <source>
        <dbReference type="EMBL" id="KAE8293149.1"/>
    </source>
</evidence>
<evidence type="ECO:0000256" key="3">
    <source>
        <dbReference type="ARBA" id="ARBA00022490"/>
    </source>
</evidence>
<evidence type="ECO:0000256" key="7">
    <source>
        <dbReference type="ARBA" id="ARBA00022843"/>
    </source>
</evidence>
<keyword evidence="5" id="KW-0597">Phosphoprotein</keyword>
<feature type="domain" description="CSD" evidence="15">
    <location>
        <begin position="67"/>
        <end position="131"/>
    </location>
</feature>
<evidence type="ECO:0000256" key="13">
    <source>
        <dbReference type="ARBA" id="ARBA00069501"/>
    </source>
</evidence>
<evidence type="ECO:0000256" key="1">
    <source>
        <dbReference type="ARBA" id="ARBA00004201"/>
    </source>
</evidence>
<dbReference type="GO" id="GO:1905172">
    <property type="term" value="F:RISC complex binding"/>
    <property type="evidence" value="ECO:0007669"/>
    <property type="project" value="UniProtKB-ARBA"/>
</dbReference>
<dbReference type="GO" id="GO:0003723">
    <property type="term" value="F:RNA binding"/>
    <property type="evidence" value="ECO:0007669"/>
    <property type="project" value="UniProtKB-KW"/>
</dbReference>
<reference evidence="17 18" key="1">
    <citation type="submission" date="2019-07" db="EMBL/GenBank/DDBJ databases">
        <title>Chromosome genome assembly for large yellow croaker.</title>
        <authorList>
            <person name="Xiao S."/>
        </authorList>
    </citation>
    <scope>NUCLEOTIDE SEQUENCE [LARGE SCALE GENOMIC DNA]</scope>
    <source>
        <strain evidence="17">JMULYC20181020</strain>
        <tissue evidence="17">Muscle</tissue>
    </source>
</reference>
<evidence type="ECO:0000259" key="16">
    <source>
        <dbReference type="PROSITE" id="PS51938"/>
    </source>
</evidence>
<comment type="caution">
    <text evidence="17">The sequence shown here is derived from an EMBL/GenBank/DDBJ whole genome shotgun (WGS) entry which is preliminary data.</text>
</comment>
<comment type="subunit">
    <text evidence="12">Component of a multi subunit autoregulatory ribonucleoprotein complex (ARC), at least composed of IGF2BP1, PABPC1 and CSDE1. Interacts with STRAP. Part of a complex associated with the FOS mCRD domain and consisting of PABPC1, PAIP1, HNRPD and SYNCRIP. The interaction with PABPC1 is direct and RNA-independent. Interacts with EIF4ENIF1/4E-T.</text>
</comment>
<dbReference type="SUPFAM" id="SSF50249">
    <property type="entry name" value="Nucleic acid-binding proteins"/>
    <property type="match status" value="5"/>
</dbReference>
<dbReference type="Pfam" id="PF12901">
    <property type="entry name" value="SUZ-C"/>
    <property type="match status" value="1"/>
</dbReference>
<dbReference type="PROSITE" id="PS00352">
    <property type="entry name" value="CSD_1"/>
    <property type="match status" value="4"/>
</dbReference>
<comment type="similarity">
    <text evidence="10">Belongs to the UNR family.</text>
</comment>
<feature type="domain" description="CSD" evidence="15">
    <location>
        <begin position="244"/>
        <end position="306"/>
    </location>
</feature>
<dbReference type="AlphaFoldDB" id="A0A6G0INR1"/>
<dbReference type="Gene3D" id="2.40.50.140">
    <property type="entry name" value="Nucleic acid-binding proteins"/>
    <property type="match status" value="7"/>
</dbReference>
<evidence type="ECO:0000256" key="4">
    <source>
        <dbReference type="ARBA" id="ARBA00022499"/>
    </source>
</evidence>
<feature type="domain" description="SUZ-C" evidence="16">
    <location>
        <begin position="808"/>
        <end position="849"/>
    </location>
</feature>
<dbReference type="EMBL" id="REGW02000008">
    <property type="protein sequence ID" value="KAE8293149.1"/>
    <property type="molecule type" value="Genomic_DNA"/>
</dbReference>
<dbReference type="FunFam" id="2.40.50.140:FF:000055">
    <property type="entry name" value="Cold shock domain containing E1, RNA-binding"/>
    <property type="match status" value="1"/>
</dbReference>
<dbReference type="FunFam" id="2.40.50.140:FF:000094">
    <property type="entry name" value="cold shock domain-containing protein E1 isoform X1"/>
    <property type="match status" value="1"/>
</dbReference>